<evidence type="ECO:0000256" key="4">
    <source>
        <dbReference type="ARBA" id="ARBA00022833"/>
    </source>
</evidence>
<dbReference type="STRING" id="106370.Francci3_1937"/>
<dbReference type="GO" id="GO:0008270">
    <property type="term" value="F:zinc ion binding"/>
    <property type="evidence" value="ECO:0007669"/>
    <property type="project" value="UniProtKB-UniRule"/>
</dbReference>
<evidence type="ECO:0000256" key="2">
    <source>
        <dbReference type="ARBA" id="ARBA00022596"/>
    </source>
</evidence>
<dbReference type="HAMAP" id="MF_00213">
    <property type="entry name" value="HypA_HybF"/>
    <property type="match status" value="1"/>
</dbReference>
<evidence type="ECO:0000256" key="5">
    <source>
        <dbReference type="HAMAP-Rule" id="MF_00213"/>
    </source>
</evidence>
<dbReference type="GO" id="GO:0051604">
    <property type="term" value="P:protein maturation"/>
    <property type="evidence" value="ECO:0007669"/>
    <property type="project" value="InterPro"/>
</dbReference>
<dbReference type="KEGG" id="fra:Francci3_1937"/>
<dbReference type="PANTHER" id="PTHR34535">
    <property type="entry name" value="HYDROGENASE MATURATION FACTOR HYPA"/>
    <property type="match status" value="1"/>
</dbReference>
<evidence type="ECO:0000256" key="1">
    <source>
        <dbReference type="ARBA" id="ARBA00010748"/>
    </source>
</evidence>
<dbReference type="PIRSF" id="PIRSF004761">
    <property type="entry name" value="Hydrgn_mat_HypA"/>
    <property type="match status" value="1"/>
</dbReference>
<feature type="binding site" evidence="5">
    <location>
        <position position="73"/>
    </location>
    <ligand>
        <name>Zn(2+)</name>
        <dbReference type="ChEBI" id="CHEBI:29105"/>
    </ligand>
</feature>
<keyword evidence="3 5" id="KW-0479">Metal-binding</keyword>
<comment type="function">
    <text evidence="5">Involved in the maturation of [NiFe] hydrogenases. Required for nickel insertion into the metal center of the hydrogenase.</text>
</comment>
<dbReference type="OrthoDB" id="288014at2"/>
<dbReference type="PANTHER" id="PTHR34535:SF3">
    <property type="entry name" value="HYDROGENASE MATURATION FACTOR HYPA"/>
    <property type="match status" value="1"/>
</dbReference>
<dbReference type="EMBL" id="CP000249">
    <property type="protein sequence ID" value="ABD11312.1"/>
    <property type="molecule type" value="Genomic_DNA"/>
</dbReference>
<dbReference type="PhylomeDB" id="Q2JBN0"/>
<dbReference type="RefSeq" id="WP_011436371.1">
    <property type="nucleotide sequence ID" value="NC_007777.1"/>
</dbReference>
<evidence type="ECO:0000313" key="6">
    <source>
        <dbReference type="EMBL" id="ABD11312.1"/>
    </source>
</evidence>
<sequence length="136" mass="14149">MHELAITQNVVDTIVERIGAARATAVHLVIGRVSGVVPDSVRFCFDLVAAGTPVEGARLEIDEPPGRARCRRCGATFEADDRLLLVLCPCGSADVEVVGGDELMIVTVEVTPVPSGGGDVGCVEPAGVTTSRRRPG</sequence>
<dbReference type="AlphaFoldDB" id="Q2JBN0"/>
<feature type="binding site" evidence="5">
    <location>
        <position position="70"/>
    </location>
    <ligand>
        <name>Zn(2+)</name>
        <dbReference type="ChEBI" id="CHEBI:29105"/>
    </ligand>
</feature>
<dbReference type="HOGENOM" id="CLU_126929_3_0_11"/>
<keyword evidence="2 5" id="KW-0533">Nickel</keyword>
<comment type="similarity">
    <text evidence="1 5">Belongs to the HypA/HybF family.</text>
</comment>
<gene>
    <name evidence="5" type="primary">hypA</name>
    <name evidence="6" type="ordered locus">Francci3_1937</name>
</gene>
<evidence type="ECO:0000313" key="7">
    <source>
        <dbReference type="Proteomes" id="UP000001937"/>
    </source>
</evidence>
<protein>
    <recommendedName>
        <fullName evidence="5">Hydrogenase maturation factor HypA</fullName>
    </recommendedName>
</protein>
<dbReference type="PROSITE" id="PS01249">
    <property type="entry name" value="HYPA"/>
    <property type="match status" value="1"/>
</dbReference>
<keyword evidence="7" id="KW-1185">Reference proteome</keyword>
<keyword evidence="4 5" id="KW-0862">Zinc</keyword>
<reference evidence="6 7" key="1">
    <citation type="journal article" date="2007" name="Genome Res.">
        <title>Genome characteristics of facultatively symbiotic Frankia sp. strains reflect host range and host plant biogeography.</title>
        <authorList>
            <person name="Normand P."/>
            <person name="Lapierre P."/>
            <person name="Tisa L.S."/>
            <person name="Gogarten J.P."/>
            <person name="Alloisio N."/>
            <person name="Bagnarol E."/>
            <person name="Bassi C.A."/>
            <person name="Berry A.M."/>
            <person name="Bickhart D.M."/>
            <person name="Choisne N."/>
            <person name="Couloux A."/>
            <person name="Cournoyer B."/>
            <person name="Cruveiller S."/>
            <person name="Daubin V."/>
            <person name="Demange N."/>
            <person name="Francino M.P."/>
            <person name="Goltsman E."/>
            <person name="Huang Y."/>
            <person name="Kopp O.R."/>
            <person name="Labarre L."/>
            <person name="Lapidus A."/>
            <person name="Lavire C."/>
            <person name="Marechal J."/>
            <person name="Martinez M."/>
            <person name="Mastronunzio J.E."/>
            <person name="Mullin B.C."/>
            <person name="Niemann J."/>
            <person name="Pujic P."/>
            <person name="Rawnsley T."/>
            <person name="Rouy Z."/>
            <person name="Schenowitz C."/>
            <person name="Sellstedt A."/>
            <person name="Tavares F."/>
            <person name="Tomkins J.P."/>
            <person name="Vallenet D."/>
            <person name="Valverde C."/>
            <person name="Wall L.G."/>
            <person name="Wang Y."/>
            <person name="Medigue C."/>
            <person name="Benson D.R."/>
        </authorList>
    </citation>
    <scope>NUCLEOTIDE SEQUENCE [LARGE SCALE GENOMIC DNA]</scope>
    <source>
        <strain evidence="7">DSM 45818 / CECT 9043 / CcI3</strain>
    </source>
</reference>
<dbReference type="InterPro" id="IPR020538">
    <property type="entry name" value="Hydgase_Ni_incorp_HypA/HybF_CS"/>
</dbReference>
<dbReference type="GO" id="GO:0016151">
    <property type="term" value="F:nickel cation binding"/>
    <property type="evidence" value="ECO:0007669"/>
    <property type="project" value="UniProtKB-UniRule"/>
</dbReference>
<dbReference type="eggNOG" id="COG0375">
    <property type="taxonomic scope" value="Bacteria"/>
</dbReference>
<dbReference type="InterPro" id="IPR000688">
    <property type="entry name" value="HypA/HybF"/>
</dbReference>
<feature type="binding site" evidence="5">
    <location>
        <position position="88"/>
    </location>
    <ligand>
        <name>Zn(2+)</name>
        <dbReference type="ChEBI" id="CHEBI:29105"/>
    </ligand>
</feature>
<name>Q2JBN0_FRACC</name>
<dbReference type="Gene3D" id="3.30.2320.80">
    <property type="match status" value="1"/>
</dbReference>
<proteinExistence type="inferred from homology"/>
<feature type="binding site" evidence="5">
    <location>
        <position position="2"/>
    </location>
    <ligand>
        <name>Ni(2+)</name>
        <dbReference type="ChEBI" id="CHEBI:49786"/>
    </ligand>
</feature>
<dbReference type="Proteomes" id="UP000001937">
    <property type="component" value="Chromosome"/>
</dbReference>
<accession>Q2JBN0</accession>
<dbReference type="Pfam" id="PF01155">
    <property type="entry name" value="HypA"/>
    <property type="match status" value="1"/>
</dbReference>
<organism evidence="6 7">
    <name type="scientific">Frankia casuarinae (strain DSM 45818 / CECT 9043 / HFP020203 / CcI3)</name>
    <dbReference type="NCBI Taxonomy" id="106370"/>
    <lineage>
        <taxon>Bacteria</taxon>
        <taxon>Bacillati</taxon>
        <taxon>Actinomycetota</taxon>
        <taxon>Actinomycetes</taxon>
        <taxon>Frankiales</taxon>
        <taxon>Frankiaceae</taxon>
        <taxon>Frankia</taxon>
    </lineage>
</organism>
<evidence type="ECO:0000256" key="3">
    <source>
        <dbReference type="ARBA" id="ARBA00022723"/>
    </source>
</evidence>
<feature type="binding site" evidence="5">
    <location>
        <position position="90"/>
    </location>
    <ligand>
        <name>Zn(2+)</name>
        <dbReference type="ChEBI" id="CHEBI:29105"/>
    </ligand>
</feature>